<keyword evidence="2" id="KW-1185">Reference proteome</keyword>
<proteinExistence type="predicted"/>
<name>A0A9R1WD13_LACSA</name>
<comment type="caution">
    <text evidence="1">The sequence shown here is derived from an EMBL/GenBank/DDBJ whole genome shotgun (WGS) entry which is preliminary data.</text>
</comment>
<sequence length="147" mass="17451">MILGADTFRRCETHPEEIKKQTQIHTPFLVLYHIHSQYQSENKEKTTPNKMKPAEMESIVHMLIGQTQEELTDLTNLENDFFFHQEMKKEVLDNMSRRPKFTNYLYMKDILTSSTYDAAKRIQDIYNLKKETEVAIDNLKNLLKKLP</sequence>
<protein>
    <submittedName>
        <fullName evidence="1">Uncharacterized protein</fullName>
    </submittedName>
</protein>
<dbReference type="EMBL" id="NBSK02000002">
    <property type="protein sequence ID" value="KAJ0220200.1"/>
    <property type="molecule type" value="Genomic_DNA"/>
</dbReference>
<accession>A0A9R1WD13</accession>
<dbReference type="AlphaFoldDB" id="A0A9R1WD13"/>
<organism evidence="1 2">
    <name type="scientific">Lactuca sativa</name>
    <name type="common">Garden lettuce</name>
    <dbReference type="NCBI Taxonomy" id="4236"/>
    <lineage>
        <taxon>Eukaryota</taxon>
        <taxon>Viridiplantae</taxon>
        <taxon>Streptophyta</taxon>
        <taxon>Embryophyta</taxon>
        <taxon>Tracheophyta</taxon>
        <taxon>Spermatophyta</taxon>
        <taxon>Magnoliopsida</taxon>
        <taxon>eudicotyledons</taxon>
        <taxon>Gunneridae</taxon>
        <taxon>Pentapetalae</taxon>
        <taxon>asterids</taxon>
        <taxon>campanulids</taxon>
        <taxon>Asterales</taxon>
        <taxon>Asteraceae</taxon>
        <taxon>Cichorioideae</taxon>
        <taxon>Cichorieae</taxon>
        <taxon>Lactucinae</taxon>
        <taxon>Lactuca</taxon>
    </lineage>
</organism>
<evidence type="ECO:0000313" key="2">
    <source>
        <dbReference type="Proteomes" id="UP000235145"/>
    </source>
</evidence>
<evidence type="ECO:0000313" key="1">
    <source>
        <dbReference type="EMBL" id="KAJ0220200.1"/>
    </source>
</evidence>
<gene>
    <name evidence="1" type="ORF">LSAT_V11C200058220</name>
</gene>
<dbReference type="Proteomes" id="UP000235145">
    <property type="component" value="Unassembled WGS sequence"/>
</dbReference>
<reference evidence="1 2" key="1">
    <citation type="journal article" date="2017" name="Nat. Commun.">
        <title>Genome assembly with in vitro proximity ligation data and whole-genome triplication in lettuce.</title>
        <authorList>
            <person name="Reyes-Chin-Wo S."/>
            <person name="Wang Z."/>
            <person name="Yang X."/>
            <person name="Kozik A."/>
            <person name="Arikit S."/>
            <person name="Song C."/>
            <person name="Xia L."/>
            <person name="Froenicke L."/>
            <person name="Lavelle D.O."/>
            <person name="Truco M.J."/>
            <person name="Xia R."/>
            <person name="Zhu S."/>
            <person name="Xu C."/>
            <person name="Xu H."/>
            <person name="Xu X."/>
            <person name="Cox K."/>
            <person name="Korf I."/>
            <person name="Meyers B.C."/>
            <person name="Michelmore R.W."/>
        </authorList>
    </citation>
    <scope>NUCLEOTIDE SEQUENCE [LARGE SCALE GENOMIC DNA]</scope>
    <source>
        <strain evidence="2">cv. Salinas</strain>
        <tissue evidence="1">Seedlings</tissue>
    </source>
</reference>